<dbReference type="Gene3D" id="3.60.10.10">
    <property type="entry name" value="Endonuclease/exonuclease/phosphatase"/>
    <property type="match status" value="1"/>
</dbReference>
<dbReference type="RefSeq" id="XP_011667362.1">
    <property type="nucleotide sequence ID" value="XM_011669060.1"/>
</dbReference>
<dbReference type="SUPFAM" id="SSF56219">
    <property type="entry name" value="DNase I-like"/>
    <property type="match status" value="1"/>
</dbReference>
<evidence type="ECO:0000313" key="1">
    <source>
        <dbReference type="EnsemblMetazoa" id="XP_011667362"/>
    </source>
</evidence>
<dbReference type="KEGG" id="spu:100892233"/>
<dbReference type="PANTHER" id="PTHR23227">
    <property type="entry name" value="BUCENTAUR RELATED"/>
    <property type="match status" value="1"/>
</dbReference>
<protein>
    <recommendedName>
        <fullName evidence="3">Endonuclease/exonuclease/phosphatase domain-containing protein</fullName>
    </recommendedName>
</protein>
<evidence type="ECO:0008006" key="3">
    <source>
        <dbReference type="Google" id="ProtNLM"/>
    </source>
</evidence>
<evidence type="ECO:0000313" key="2">
    <source>
        <dbReference type="Proteomes" id="UP000007110"/>
    </source>
</evidence>
<dbReference type="CDD" id="cd09076">
    <property type="entry name" value="L1-EN"/>
    <property type="match status" value="1"/>
</dbReference>
<accession>A0A7M7HKK3</accession>
<dbReference type="InParanoid" id="A0A7M7HKK3"/>
<dbReference type="OMA" id="YHLMING"/>
<organism evidence="1 2">
    <name type="scientific">Strongylocentrotus purpuratus</name>
    <name type="common">Purple sea urchin</name>
    <dbReference type="NCBI Taxonomy" id="7668"/>
    <lineage>
        <taxon>Eukaryota</taxon>
        <taxon>Metazoa</taxon>
        <taxon>Echinodermata</taxon>
        <taxon>Eleutherozoa</taxon>
        <taxon>Echinozoa</taxon>
        <taxon>Echinoidea</taxon>
        <taxon>Euechinoidea</taxon>
        <taxon>Echinacea</taxon>
        <taxon>Camarodonta</taxon>
        <taxon>Echinidea</taxon>
        <taxon>Strongylocentrotidae</taxon>
        <taxon>Strongylocentrotus</taxon>
    </lineage>
</organism>
<dbReference type="GeneID" id="100892233"/>
<dbReference type="PANTHER" id="PTHR23227:SF67">
    <property type="entry name" value="CRANIOFACIAL DEVELOPMENT PROTEIN 2-LIKE"/>
    <property type="match status" value="1"/>
</dbReference>
<dbReference type="EnsemblMetazoa" id="XM_011669060">
    <property type="protein sequence ID" value="XP_011667362"/>
    <property type="gene ID" value="LOC100892233"/>
</dbReference>
<proteinExistence type="predicted"/>
<reference evidence="2" key="1">
    <citation type="submission" date="2015-02" db="EMBL/GenBank/DDBJ databases">
        <title>Genome sequencing for Strongylocentrotus purpuratus.</title>
        <authorList>
            <person name="Murali S."/>
            <person name="Liu Y."/>
            <person name="Vee V."/>
            <person name="English A."/>
            <person name="Wang M."/>
            <person name="Skinner E."/>
            <person name="Han Y."/>
            <person name="Muzny D.M."/>
            <person name="Worley K.C."/>
            <person name="Gibbs R.A."/>
        </authorList>
    </citation>
    <scope>NUCLEOTIDE SEQUENCE</scope>
</reference>
<reference evidence="1" key="2">
    <citation type="submission" date="2021-01" db="UniProtKB">
        <authorList>
            <consortium name="EnsemblMetazoa"/>
        </authorList>
    </citation>
    <scope>IDENTIFICATION</scope>
</reference>
<dbReference type="InterPro" id="IPR036691">
    <property type="entry name" value="Endo/exonu/phosph_ase_sf"/>
</dbReference>
<dbReference type="OrthoDB" id="10030815at2759"/>
<dbReference type="Proteomes" id="UP000007110">
    <property type="component" value="Unassembled WGS sequence"/>
</dbReference>
<name>A0A7M7HKK3_STRPU</name>
<sequence length="137" mass="15587">MEVKPINSRLVKIRLKGKKINITIIQCYNDSDDEAKDEFYDQLQAELNNTPGHDMKIVMGDMNAKVGNDDTGYDRAMGRQGCGVINENVEKLLEFCSTYDLVIGGTLFPHKDIHKLTWNSHNGRDKNQIYHLMINGT</sequence>
<dbReference type="AlphaFoldDB" id="A0A7M7HKK3"/>
<dbReference type="InterPro" id="IPR027124">
    <property type="entry name" value="Swc5/CFDP1/2"/>
</dbReference>
<keyword evidence="2" id="KW-1185">Reference proteome</keyword>